<protein>
    <recommendedName>
        <fullName evidence="3">lipoate--protein ligase</fullName>
        <ecNumber evidence="3">6.3.1.20</ecNumber>
    </recommendedName>
</protein>
<dbReference type="Gene3D" id="3.30.390.50">
    <property type="entry name" value="CO dehydrogenase flavoprotein, C-terminal domain"/>
    <property type="match status" value="1"/>
</dbReference>
<dbReference type="RefSeq" id="WP_129692559.1">
    <property type="nucleotide sequence ID" value="NZ_CP033512.2"/>
</dbReference>
<dbReference type="PANTHER" id="PTHR12561">
    <property type="entry name" value="LIPOATE-PROTEIN LIGASE"/>
    <property type="match status" value="1"/>
</dbReference>
<dbReference type="CDD" id="cd16443">
    <property type="entry name" value="LplA"/>
    <property type="match status" value="1"/>
</dbReference>
<evidence type="ECO:0000313" key="9">
    <source>
        <dbReference type="EMBL" id="QHG89361.1"/>
    </source>
</evidence>
<evidence type="ECO:0000256" key="6">
    <source>
        <dbReference type="ARBA" id="ARBA00022840"/>
    </source>
</evidence>
<dbReference type="Gene3D" id="3.30.930.10">
    <property type="entry name" value="Bira Bifunctional Protein, Domain 2"/>
    <property type="match status" value="1"/>
</dbReference>
<evidence type="ECO:0000313" key="10">
    <source>
        <dbReference type="Proteomes" id="UP000464283"/>
    </source>
</evidence>
<keyword evidence="6" id="KW-0067">ATP-binding</keyword>
<evidence type="ECO:0000256" key="7">
    <source>
        <dbReference type="ARBA" id="ARBA00048037"/>
    </source>
</evidence>
<dbReference type="PROSITE" id="PS51733">
    <property type="entry name" value="BPL_LPL_CATALYTIC"/>
    <property type="match status" value="1"/>
</dbReference>
<dbReference type="GeneID" id="96866637"/>
<keyword evidence="5" id="KW-0547">Nucleotide-binding</keyword>
<feature type="domain" description="BPL/LPL catalytic" evidence="8">
    <location>
        <begin position="29"/>
        <end position="213"/>
    </location>
</feature>
<dbReference type="InterPro" id="IPR019491">
    <property type="entry name" value="Lipoate_protein_ligase_C"/>
</dbReference>
<dbReference type="EC" id="6.3.1.20" evidence="3"/>
<dbReference type="InterPro" id="IPR004562">
    <property type="entry name" value="LipoylTrfase_LipoateP_Ligase"/>
</dbReference>
<dbReference type="NCBIfam" id="TIGR00545">
    <property type="entry name" value="lipoyltrans"/>
    <property type="match status" value="1"/>
</dbReference>
<organism evidence="9 10">
    <name type="scientific">Malacoplasma iowae 695</name>
    <dbReference type="NCBI Taxonomy" id="1048830"/>
    <lineage>
        <taxon>Bacteria</taxon>
        <taxon>Bacillati</taxon>
        <taxon>Mycoplasmatota</taxon>
        <taxon>Mycoplasmoidales</taxon>
        <taxon>Mycoplasmoidaceae</taxon>
        <taxon>Malacoplasma</taxon>
    </lineage>
</organism>
<dbReference type="SUPFAM" id="SSF82649">
    <property type="entry name" value="SufE/NifU"/>
    <property type="match status" value="1"/>
</dbReference>
<comment type="catalytic activity">
    <reaction evidence="7">
        <text>L-lysyl-[lipoyl-carrier protein] + (R)-lipoate + ATP = N(6)-[(R)-lipoyl]-L-lysyl-[lipoyl-carrier protein] + AMP + diphosphate + H(+)</text>
        <dbReference type="Rhea" id="RHEA:49288"/>
        <dbReference type="Rhea" id="RHEA-COMP:10500"/>
        <dbReference type="Rhea" id="RHEA-COMP:10502"/>
        <dbReference type="ChEBI" id="CHEBI:15378"/>
        <dbReference type="ChEBI" id="CHEBI:29969"/>
        <dbReference type="ChEBI" id="CHEBI:30616"/>
        <dbReference type="ChEBI" id="CHEBI:33019"/>
        <dbReference type="ChEBI" id="CHEBI:83088"/>
        <dbReference type="ChEBI" id="CHEBI:83099"/>
        <dbReference type="ChEBI" id="CHEBI:456215"/>
        <dbReference type="EC" id="6.3.1.20"/>
    </reaction>
</comment>
<dbReference type="GO" id="GO:0009249">
    <property type="term" value="P:protein lipoylation"/>
    <property type="evidence" value="ECO:0007669"/>
    <property type="project" value="InterPro"/>
</dbReference>
<dbReference type="PANTHER" id="PTHR12561:SF3">
    <property type="entry name" value="LIPOYLTRANSFERASE 1, MITOCHONDRIAL"/>
    <property type="match status" value="1"/>
</dbReference>
<proteinExistence type="predicted"/>
<evidence type="ECO:0000256" key="5">
    <source>
        <dbReference type="ARBA" id="ARBA00022741"/>
    </source>
</evidence>
<comment type="pathway">
    <text evidence="2">Protein modification; protein lipoylation via exogenous pathway; protein N(6)-(lipoyl)lysine from lipoate: step 1/2.</text>
</comment>
<dbReference type="Pfam" id="PF10437">
    <property type="entry name" value="Lip_prot_lig_C"/>
    <property type="match status" value="1"/>
</dbReference>
<dbReference type="AlphaFoldDB" id="A0A6P1LG37"/>
<sequence>MKIIRMNNDNNSYYNLASEEYLLKYDKDLLNEDLFIIWQNNNAIIIGNNQNAHSEINQIYTSKNNIAVVRRISGGGAVYHDDGNINFTFIKRKARDKFKFTTCLSDILDFFVSIGLNATFSGRNDIEVNGFKVVGNAVYFYENDYLLHGCILFDTNLSILASALNVDKSKLISKGIESVKSRVTNIKQFYNVSIEEFISKMITYFENKYNTVCELIDFRNIEKVKELKETKFSLYDYNFGKTYDFNYSNKIKLPSGLIQVSLELEKTKIKNIEFYTDSLFAFNFKKLKDVFINQIYNIENIEKILKSVDLNFYYEGLDNKTLIELLFKNY</sequence>
<evidence type="ECO:0000256" key="4">
    <source>
        <dbReference type="ARBA" id="ARBA00022598"/>
    </source>
</evidence>
<dbReference type="InterPro" id="IPR004143">
    <property type="entry name" value="BPL_LPL_catalytic"/>
</dbReference>
<dbReference type="GO" id="GO:0005524">
    <property type="term" value="F:ATP binding"/>
    <property type="evidence" value="ECO:0007669"/>
    <property type="project" value="UniProtKB-KW"/>
</dbReference>
<gene>
    <name evidence="9" type="ORF">EER00_00375</name>
</gene>
<comment type="pathway">
    <text evidence="1">Protein modification; protein lipoylation via exogenous pathway; protein N(6)-(lipoyl)lysine from lipoate: step 2/2.</text>
</comment>
<dbReference type="GO" id="GO:0016979">
    <property type="term" value="F:lipoate-protein ligase activity"/>
    <property type="evidence" value="ECO:0007669"/>
    <property type="project" value="UniProtKB-EC"/>
</dbReference>
<dbReference type="SUPFAM" id="SSF55681">
    <property type="entry name" value="Class II aaRS and biotin synthetases"/>
    <property type="match status" value="1"/>
</dbReference>
<accession>A0A6P1LG37</accession>
<dbReference type="UniPathway" id="UPA00537">
    <property type="reaction ID" value="UER00594"/>
</dbReference>
<dbReference type="KEGG" id="miw:EER00_00375"/>
<evidence type="ECO:0000256" key="2">
    <source>
        <dbReference type="ARBA" id="ARBA00005124"/>
    </source>
</evidence>
<evidence type="ECO:0000256" key="1">
    <source>
        <dbReference type="ARBA" id="ARBA00005085"/>
    </source>
</evidence>
<dbReference type="InterPro" id="IPR045864">
    <property type="entry name" value="aa-tRNA-synth_II/BPL/LPL"/>
</dbReference>
<dbReference type="EMBL" id="CP033512">
    <property type="protein sequence ID" value="QHG89361.1"/>
    <property type="molecule type" value="Genomic_DNA"/>
</dbReference>
<keyword evidence="4 9" id="KW-0436">Ligase</keyword>
<dbReference type="Proteomes" id="UP000464283">
    <property type="component" value="Chromosome"/>
</dbReference>
<evidence type="ECO:0000259" key="8">
    <source>
        <dbReference type="PROSITE" id="PS51733"/>
    </source>
</evidence>
<name>A0A6P1LG37_MALIO</name>
<dbReference type="GO" id="GO:0017118">
    <property type="term" value="F:lipoyltransferase activity"/>
    <property type="evidence" value="ECO:0007669"/>
    <property type="project" value="TreeGrafter"/>
</dbReference>
<reference evidence="10" key="1">
    <citation type="submission" date="2018-11" db="EMBL/GenBank/DDBJ databases">
        <title>The first complete genome sequence of Mycoplasma iowae strain 695.</title>
        <authorList>
            <person name="Ghanem M."/>
            <person name="El-Gazzar M."/>
        </authorList>
    </citation>
    <scope>NUCLEOTIDE SEQUENCE [LARGE SCALE GENOMIC DNA]</scope>
    <source>
        <strain evidence="10">695</strain>
    </source>
</reference>
<evidence type="ECO:0000256" key="3">
    <source>
        <dbReference type="ARBA" id="ARBA00012367"/>
    </source>
</evidence>
<dbReference type="Pfam" id="PF21948">
    <property type="entry name" value="LplA-B_cat"/>
    <property type="match status" value="1"/>
</dbReference>
<dbReference type="GO" id="GO:0005737">
    <property type="term" value="C:cytoplasm"/>
    <property type="evidence" value="ECO:0007669"/>
    <property type="project" value="TreeGrafter"/>
</dbReference>